<evidence type="ECO:0000256" key="5">
    <source>
        <dbReference type="SAM" id="Phobius"/>
    </source>
</evidence>
<dbReference type="PANTHER" id="PTHR23278">
    <property type="entry name" value="SIDESTEP PROTEIN"/>
    <property type="match status" value="1"/>
</dbReference>
<comment type="caution">
    <text evidence="7">The sequence shown here is derived from an EMBL/GenBank/DDBJ whole genome shotgun (WGS) entry which is preliminary data.</text>
</comment>
<proteinExistence type="predicted"/>
<gene>
    <name evidence="7" type="ORF">V5799_004380</name>
</gene>
<feature type="domain" description="Ig-like" evidence="6">
    <location>
        <begin position="396"/>
        <end position="476"/>
    </location>
</feature>
<dbReference type="InterPro" id="IPR013783">
    <property type="entry name" value="Ig-like_fold"/>
</dbReference>
<comment type="subcellular location">
    <subcellularLocation>
        <location evidence="1">Membrane</location>
        <topology evidence="1">Single-pass membrane protein</topology>
    </subcellularLocation>
</comment>
<dbReference type="PANTHER" id="PTHR23278:SF19">
    <property type="entry name" value="OBSCURIN"/>
    <property type="match status" value="1"/>
</dbReference>
<dbReference type="Proteomes" id="UP001321473">
    <property type="component" value="Unassembled WGS sequence"/>
</dbReference>
<evidence type="ECO:0000313" key="7">
    <source>
        <dbReference type="EMBL" id="KAK8757987.1"/>
    </source>
</evidence>
<dbReference type="EMBL" id="JARKHS020034614">
    <property type="protein sequence ID" value="KAK8757987.1"/>
    <property type="molecule type" value="Genomic_DNA"/>
</dbReference>
<accession>A0AAQ4D697</accession>
<feature type="region of interest" description="Disordered" evidence="4">
    <location>
        <begin position="826"/>
        <end position="852"/>
    </location>
</feature>
<dbReference type="InterPro" id="IPR036179">
    <property type="entry name" value="Ig-like_dom_sf"/>
</dbReference>
<dbReference type="SMART" id="SM00408">
    <property type="entry name" value="IGc2"/>
    <property type="match status" value="3"/>
</dbReference>
<keyword evidence="2 5" id="KW-0472">Membrane</keyword>
<dbReference type="InterPro" id="IPR013162">
    <property type="entry name" value="CD80_C2-set"/>
</dbReference>
<evidence type="ECO:0000256" key="4">
    <source>
        <dbReference type="SAM" id="MobiDB-lite"/>
    </source>
</evidence>
<dbReference type="InterPro" id="IPR007110">
    <property type="entry name" value="Ig-like_dom"/>
</dbReference>
<keyword evidence="5" id="KW-1133">Transmembrane helix</keyword>
<dbReference type="Pfam" id="PF13895">
    <property type="entry name" value="Ig_2"/>
    <property type="match status" value="1"/>
</dbReference>
<dbReference type="InterPro" id="IPR003599">
    <property type="entry name" value="Ig_sub"/>
</dbReference>
<evidence type="ECO:0000313" key="8">
    <source>
        <dbReference type="Proteomes" id="UP001321473"/>
    </source>
</evidence>
<organism evidence="7 8">
    <name type="scientific">Amblyomma americanum</name>
    <name type="common">Lone star tick</name>
    <dbReference type="NCBI Taxonomy" id="6943"/>
    <lineage>
        <taxon>Eukaryota</taxon>
        <taxon>Metazoa</taxon>
        <taxon>Ecdysozoa</taxon>
        <taxon>Arthropoda</taxon>
        <taxon>Chelicerata</taxon>
        <taxon>Arachnida</taxon>
        <taxon>Acari</taxon>
        <taxon>Parasitiformes</taxon>
        <taxon>Ixodida</taxon>
        <taxon>Ixodoidea</taxon>
        <taxon>Ixodidae</taxon>
        <taxon>Amblyomminae</taxon>
        <taxon>Amblyomma</taxon>
    </lineage>
</organism>
<keyword evidence="8" id="KW-1185">Reference proteome</keyword>
<dbReference type="PROSITE" id="PS50835">
    <property type="entry name" value="IG_LIKE"/>
    <property type="match status" value="4"/>
</dbReference>
<dbReference type="CDD" id="cd00096">
    <property type="entry name" value="Ig"/>
    <property type="match status" value="1"/>
</dbReference>
<dbReference type="Gene3D" id="2.60.40.10">
    <property type="entry name" value="Immunoglobulins"/>
    <property type="match status" value="4"/>
</dbReference>
<dbReference type="SUPFAM" id="SSF48726">
    <property type="entry name" value="Immunoglobulin"/>
    <property type="match status" value="4"/>
</dbReference>
<protein>
    <recommendedName>
        <fullName evidence="6">Ig-like domain-containing protein</fullName>
    </recommendedName>
</protein>
<keyword evidence="5" id="KW-0812">Transmembrane</keyword>
<keyword evidence="3" id="KW-1015">Disulfide bond</keyword>
<name>A0AAQ4D697_AMBAM</name>
<evidence type="ECO:0000259" key="6">
    <source>
        <dbReference type="PROSITE" id="PS50835"/>
    </source>
</evidence>
<evidence type="ECO:0000256" key="1">
    <source>
        <dbReference type="ARBA" id="ARBA00004167"/>
    </source>
</evidence>
<feature type="transmembrane region" description="Helical" evidence="5">
    <location>
        <begin position="696"/>
        <end position="717"/>
    </location>
</feature>
<dbReference type="AlphaFoldDB" id="A0AAQ4D697"/>
<feature type="domain" description="Ig-like" evidence="6">
    <location>
        <begin position="67"/>
        <end position="174"/>
    </location>
</feature>
<evidence type="ECO:0000256" key="2">
    <source>
        <dbReference type="ARBA" id="ARBA00023136"/>
    </source>
</evidence>
<feature type="domain" description="Ig-like" evidence="6">
    <location>
        <begin position="184"/>
        <end position="283"/>
    </location>
</feature>
<dbReference type="SMART" id="SM00409">
    <property type="entry name" value="IG"/>
    <property type="match status" value="4"/>
</dbReference>
<dbReference type="GO" id="GO:0016020">
    <property type="term" value="C:membrane"/>
    <property type="evidence" value="ECO:0007669"/>
    <property type="project" value="UniProtKB-SubCell"/>
</dbReference>
<sequence length="870" mass="94755">MKEHNIRKQVSRRSTAASQPKISEWDKGKTFFHKRSKKSQGGYGYVTRDAAIAFSFVDMSGGNGAAPALEVTAVAGDGAWLPCNITLSEDSDRPVALVLWYRDNSTTPVYTVDARWGGLHQGARHFPGEDDLAARLSFDASRQPALLRVSRVETGDAGVYRCRVDYRQARTEVTLLVLRVIVPPRDIIVLDEHGQRQIGSLGPYNEGATMLLACEVEGGDPPPKALWFRNGELVDASFSVLRQQGVVRNELRLGPLQRQDLQSELECSASNNNLTEPLTSRLTIELNLKPAEVEVTLPALSQPLSGGAALVAGEVAEARCLVKGARPLAQVAWFKSGHRLQPDRLLSREPGSTLSAVSFAVRAQDNGGNLTCRADNPGLPGSDLSSTVALDVHYAPQMSLVATNLRPRVGDNVTLRCEWKANPGVTDVLWRHDGQLLPWRGAVVAMGPVTRAHEGLYECLASNEHGEGFSNQLHLSVLYAPECAEGGTEEYAAAPELRVACEVRANPDDELHFEWLANTTRRVGRIDSLAVNGTRALARAVASRELEYGLLLCWASNSVGKQLEPCVFRIVQPAPPGSPHNCTVTRQSQDDVVVRCLPGVTGGLPVTFFAELHRAGPASSTLLLPLRRNTSDTRWPQFVFAGIAQTGPLLVRVYAANAQGRSGTAEVRFLEDPRQLHDTQGSAGLDTSTARLTRNLLGFLTAVVVALTCAIVCLIMTKHRKHSRKRKGSKGILKLKKCSQEETFHDCASSGIVCLSPDLITTKYCMSDNPDTEAPSPLMHDKMAAEAALDARYMSKDSLHPVTPLQLTTFVGSCCTKVRRPLPGSPAFSGSLSSSSFRRHHEHPSARNQAPYTIRVMHTDQEHERCETLA</sequence>
<dbReference type="InterPro" id="IPR003598">
    <property type="entry name" value="Ig_sub2"/>
</dbReference>
<feature type="compositionally biased region" description="Low complexity" evidence="4">
    <location>
        <begin position="826"/>
        <end position="836"/>
    </location>
</feature>
<feature type="domain" description="Ig-like" evidence="6">
    <location>
        <begin position="298"/>
        <end position="389"/>
    </location>
</feature>
<evidence type="ECO:0000256" key="3">
    <source>
        <dbReference type="ARBA" id="ARBA00023157"/>
    </source>
</evidence>
<dbReference type="Pfam" id="PF08205">
    <property type="entry name" value="C2-set_2"/>
    <property type="match status" value="1"/>
</dbReference>
<reference evidence="7 8" key="1">
    <citation type="journal article" date="2023" name="Arcadia Sci">
        <title>De novo assembly of a long-read Amblyomma americanum tick genome.</title>
        <authorList>
            <person name="Chou S."/>
            <person name="Poskanzer K.E."/>
            <person name="Rollins M."/>
            <person name="Thuy-Boun P.S."/>
        </authorList>
    </citation>
    <scope>NUCLEOTIDE SEQUENCE [LARGE SCALE GENOMIC DNA]</scope>
    <source>
        <strain evidence="7">F_SG_1</strain>
        <tissue evidence="7">Salivary glands</tissue>
    </source>
</reference>